<evidence type="ECO:0000313" key="1">
    <source>
        <dbReference type="EMBL" id="PNR37276.1"/>
    </source>
</evidence>
<keyword evidence="3" id="KW-1185">Reference proteome</keyword>
<evidence type="ECO:0000313" key="2">
    <source>
        <dbReference type="EnsemblPlants" id="Pp3c16_2691V3.1"/>
    </source>
</evidence>
<reference evidence="1 3" key="2">
    <citation type="journal article" date="2018" name="Plant J.">
        <title>The Physcomitrella patens chromosome-scale assembly reveals moss genome structure and evolution.</title>
        <authorList>
            <person name="Lang D."/>
            <person name="Ullrich K.K."/>
            <person name="Murat F."/>
            <person name="Fuchs J."/>
            <person name="Jenkins J."/>
            <person name="Haas F.B."/>
            <person name="Piednoel M."/>
            <person name="Gundlach H."/>
            <person name="Van Bel M."/>
            <person name="Meyberg R."/>
            <person name="Vives C."/>
            <person name="Morata J."/>
            <person name="Symeonidi A."/>
            <person name="Hiss M."/>
            <person name="Muchero W."/>
            <person name="Kamisugi Y."/>
            <person name="Saleh O."/>
            <person name="Blanc G."/>
            <person name="Decker E.L."/>
            <person name="van Gessel N."/>
            <person name="Grimwood J."/>
            <person name="Hayes R.D."/>
            <person name="Graham S.W."/>
            <person name="Gunter L.E."/>
            <person name="McDaniel S.F."/>
            <person name="Hoernstein S.N.W."/>
            <person name="Larsson A."/>
            <person name="Li F.W."/>
            <person name="Perroud P.F."/>
            <person name="Phillips J."/>
            <person name="Ranjan P."/>
            <person name="Rokshar D.S."/>
            <person name="Rothfels C.J."/>
            <person name="Schneider L."/>
            <person name="Shu S."/>
            <person name="Stevenson D.W."/>
            <person name="Thummler F."/>
            <person name="Tillich M."/>
            <person name="Villarreal Aguilar J.C."/>
            <person name="Widiez T."/>
            <person name="Wong G.K."/>
            <person name="Wymore A."/>
            <person name="Zhang Y."/>
            <person name="Zimmer A.D."/>
            <person name="Quatrano R.S."/>
            <person name="Mayer K.F.X."/>
            <person name="Goodstein D."/>
            <person name="Casacuberta J.M."/>
            <person name="Vandepoele K."/>
            <person name="Reski R."/>
            <person name="Cuming A.C."/>
            <person name="Tuskan G.A."/>
            <person name="Maumus F."/>
            <person name="Salse J."/>
            <person name="Schmutz J."/>
            <person name="Rensing S.A."/>
        </authorList>
    </citation>
    <scope>NUCLEOTIDE SEQUENCE [LARGE SCALE GENOMIC DNA]</scope>
    <source>
        <strain evidence="2 3">cv. Gransden 2004</strain>
    </source>
</reference>
<dbReference type="EMBL" id="ABEU02000016">
    <property type="protein sequence ID" value="PNR37276.1"/>
    <property type="molecule type" value="Genomic_DNA"/>
</dbReference>
<dbReference type="AlphaFoldDB" id="A0A2K1J6X6"/>
<proteinExistence type="predicted"/>
<dbReference type="Proteomes" id="UP000006727">
    <property type="component" value="Chromosome 16"/>
</dbReference>
<dbReference type="PaxDb" id="3218-PP1S242_23V6.1"/>
<organism evidence="1">
    <name type="scientific">Physcomitrium patens</name>
    <name type="common">Spreading-leaved earth moss</name>
    <name type="synonym">Physcomitrella patens</name>
    <dbReference type="NCBI Taxonomy" id="3218"/>
    <lineage>
        <taxon>Eukaryota</taxon>
        <taxon>Viridiplantae</taxon>
        <taxon>Streptophyta</taxon>
        <taxon>Embryophyta</taxon>
        <taxon>Bryophyta</taxon>
        <taxon>Bryophytina</taxon>
        <taxon>Bryopsida</taxon>
        <taxon>Funariidae</taxon>
        <taxon>Funariales</taxon>
        <taxon>Funariaceae</taxon>
        <taxon>Physcomitrium</taxon>
    </lineage>
</organism>
<dbReference type="InParanoid" id="A0A2K1J6X6"/>
<accession>A0A2K1J6X6</accession>
<gene>
    <name evidence="1" type="ORF">PHYPA_020384</name>
</gene>
<evidence type="ECO:0000313" key="3">
    <source>
        <dbReference type="Proteomes" id="UP000006727"/>
    </source>
</evidence>
<name>A0A2K1J6X6_PHYPA</name>
<reference evidence="2" key="3">
    <citation type="submission" date="2020-12" db="UniProtKB">
        <authorList>
            <consortium name="EnsemblPlants"/>
        </authorList>
    </citation>
    <scope>IDENTIFICATION</scope>
</reference>
<sequence>MCRGNDTYRVPITATGELDQPIFTCFYPPSGWRIVDSAEGGEILCMVLQEHKRDSLIASHTTIPLPGNLCIHDKPNWRRMSLQYMQCGTRQALKMNSIQSIWKLRDYYTQCGEHSAAKAYKFSKLIMTKQEW</sequence>
<protein>
    <submittedName>
        <fullName evidence="1 2">Uncharacterized protein</fullName>
    </submittedName>
</protein>
<dbReference type="EnsemblPlants" id="Pp3c16_2691V3.1">
    <property type="protein sequence ID" value="Pp3c16_2691V3.1"/>
    <property type="gene ID" value="Pp3c16_2691"/>
</dbReference>
<dbReference type="Gramene" id="Pp3c16_2691V3.1">
    <property type="protein sequence ID" value="Pp3c16_2691V3.1"/>
    <property type="gene ID" value="Pp3c16_2691"/>
</dbReference>
<reference evidence="1 3" key="1">
    <citation type="journal article" date="2008" name="Science">
        <title>The Physcomitrella genome reveals evolutionary insights into the conquest of land by plants.</title>
        <authorList>
            <person name="Rensing S."/>
            <person name="Lang D."/>
            <person name="Zimmer A."/>
            <person name="Terry A."/>
            <person name="Salamov A."/>
            <person name="Shapiro H."/>
            <person name="Nishiyama T."/>
            <person name="Perroud P.-F."/>
            <person name="Lindquist E."/>
            <person name="Kamisugi Y."/>
            <person name="Tanahashi T."/>
            <person name="Sakakibara K."/>
            <person name="Fujita T."/>
            <person name="Oishi K."/>
            <person name="Shin-I T."/>
            <person name="Kuroki Y."/>
            <person name="Toyoda A."/>
            <person name="Suzuki Y."/>
            <person name="Hashimoto A."/>
            <person name="Yamaguchi K."/>
            <person name="Sugano A."/>
            <person name="Kohara Y."/>
            <person name="Fujiyama A."/>
            <person name="Anterola A."/>
            <person name="Aoki S."/>
            <person name="Ashton N."/>
            <person name="Barbazuk W.B."/>
            <person name="Barker E."/>
            <person name="Bennetzen J."/>
            <person name="Bezanilla M."/>
            <person name="Blankenship R."/>
            <person name="Cho S.H."/>
            <person name="Dutcher S."/>
            <person name="Estelle M."/>
            <person name="Fawcett J.A."/>
            <person name="Gundlach H."/>
            <person name="Hanada K."/>
            <person name="Heyl A."/>
            <person name="Hicks K.A."/>
            <person name="Hugh J."/>
            <person name="Lohr M."/>
            <person name="Mayer K."/>
            <person name="Melkozernov A."/>
            <person name="Murata T."/>
            <person name="Nelson D."/>
            <person name="Pils B."/>
            <person name="Prigge M."/>
            <person name="Reiss B."/>
            <person name="Renner T."/>
            <person name="Rombauts S."/>
            <person name="Rushton P."/>
            <person name="Sanderfoot A."/>
            <person name="Schween G."/>
            <person name="Shiu S.-H."/>
            <person name="Stueber K."/>
            <person name="Theodoulou F.L."/>
            <person name="Tu H."/>
            <person name="Van de Peer Y."/>
            <person name="Verrier P.J."/>
            <person name="Waters E."/>
            <person name="Wood A."/>
            <person name="Yang L."/>
            <person name="Cove D."/>
            <person name="Cuming A."/>
            <person name="Hasebe M."/>
            <person name="Lucas S."/>
            <person name="Mishler D.B."/>
            <person name="Reski R."/>
            <person name="Grigoriev I."/>
            <person name="Quatrano R.S."/>
            <person name="Boore J.L."/>
        </authorList>
    </citation>
    <scope>NUCLEOTIDE SEQUENCE [LARGE SCALE GENOMIC DNA]</scope>
    <source>
        <strain evidence="2 3">cv. Gransden 2004</strain>
    </source>
</reference>